<dbReference type="Proteomes" id="UP000839052">
    <property type="component" value="Chromosome"/>
</dbReference>
<dbReference type="RefSeq" id="WP_239795850.1">
    <property type="nucleotide sequence ID" value="NZ_OU912926.1"/>
</dbReference>
<organism evidence="2 3">
    <name type="scientific">Candidatus Nitrotoga arctica</name>
    <dbReference type="NCBI Taxonomy" id="453162"/>
    <lineage>
        <taxon>Bacteria</taxon>
        <taxon>Pseudomonadati</taxon>
        <taxon>Pseudomonadota</taxon>
        <taxon>Betaproteobacteria</taxon>
        <taxon>Nitrosomonadales</taxon>
        <taxon>Gallionellaceae</taxon>
        <taxon>Candidatus Nitrotoga</taxon>
    </lineage>
</organism>
<name>A0ABN8AJQ3_9PROT</name>
<dbReference type="EMBL" id="OU912926">
    <property type="protein sequence ID" value="CAG9931802.1"/>
    <property type="molecule type" value="Genomic_DNA"/>
</dbReference>
<protein>
    <submittedName>
        <fullName evidence="2">HEPN_Apea domain-containing protein</fullName>
    </submittedName>
</protein>
<accession>A0ABN8AJQ3</accession>
<gene>
    <name evidence="2" type="ORF">NTG6680_0549</name>
</gene>
<feature type="coiled-coil region" evidence="1">
    <location>
        <begin position="233"/>
        <end position="260"/>
    </location>
</feature>
<keyword evidence="3" id="KW-1185">Reference proteome</keyword>
<evidence type="ECO:0000256" key="1">
    <source>
        <dbReference type="SAM" id="Coils"/>
    </source>
</evidence>
<reference evidence="2 3" key="1">
    <citation type="submission" date="2021-10" db="EMBL/GenBank/DDBJ databases">
        <authorList>
            <person name="Koch H."/>
        </authorList>
    </citation>
    <scope>NUCLEOTIDE SEQUENCE [LARGE SCALE GENOMIC DNA]</scope>
    <source>
        <strain evidence="2">6680</strain>
    </source>
</reference>
<proteinExistence type="predicted"/>
<evidence type="ECO:0000313" key="3">
    <source>
        <dbReference type="Proteomes" id="UP000839052"/>
    </source>
</evidence>
<evidence type="ECO:0000313" key="2">
    <source>
        <dbReference type="EMBL" id="CAG9931802.1"/>
    </source>
</evidence>
<sequence length="299" mass="33415">MHNRYHIATKPTVYGWSVIVDFTVNTFGGISEYASEPISILWDEEEILVLEPREIPPEISASGCMGYRLKFEGAITASAAENAGIRLAYSILRVAEKRRWGLHLAWPDAPLPCRVIDRTASTGATLQGFASISHRVPFRMFVEELGSAFNDLKEIPYELLMSLELCAAARFESNSRARFVLLVSALETLAVQADLNDQLGTLINDLQNVINAAGIVDDGLRNSLLGQVGNLQRESVRRALRRLMKKLEIDENDISKIDEAYQTRSKILHEGKRVPELDHLIGSMDKILAKIYQKFVCAT</sequence>
<keyword evidence="1" id="KW-0175">Coiled coil</keyword>